<name>A0A3M4W7D9_PSECI</name>
<evidence type="ECO:0000313" key="3">
    <source>
        <dbReference type="Proteomes" id="UP000278332"/>
    </source>
</evidence>
<dbReference type="AlphaFoldDB" id="A0A3M4W7D9"/>
<gene>
    <name evidence="2" type="ORF">ALP84_01322</name>
</gene>
<dbReference type="RefSeq" id="WP_025259334.1">
    <property type="nucleotide sequence ID" value="NZ_BLWA01000003.1"/>
</dbReference>
<protein>
    <submittedName>
        <fullName evidence="2">Uncharacterized protein</fullName>
    </submittedName>
</protein>
<dbReference type="Proteomes" id="UP000278332">
    <property type="component" value="Unassembled WGS sequence"/>
</dbReference>
<evidence type="ECO:0000256" key="1">
    <source>
        <dbReference type="SAM" id="MobiDB-lite"/>
    </source>
</evidence>
<reference evidence="2 3" key="1">
    <citation type="submission" date="2018-08" db="EMBL/GenBank/DDBJ databases">
        <title>Recombination of ecologically and evolutionarily significant loci maintains genetic cohesion in the Pseudomonas syringae species complex.</title>
        <authorList>
            <person name="Dillon M."/>
            <person name="Thakur S."/>
            <person name="Almeida R.N.D."/>
            <person name="Weir B.S."/>
            <person name="Guttman D.S."/>
        </authorList>
    </citation>
    <scope>NUCLEOTIDE SEQUENCE [LARGE SCALE GENOMIC DNA]</scope>
    <source>
        <strain evidence="2 3">ICMP 6917</strain>
    </source>
</reference>
<dbReference type="EMBL" id="RBRY01000052">
    <property type="protein sequence ID" value="RMR60068.1"/>
    <property type="molecule type" value="Genomic_DNA"/>
</dbReference>
<proteinExistence type="predicted"/>
<accession>A0A3M4W7D9</accession>
<comment type="caution">
    <text evidence="2">The sequence shown here is derived from an EMBL/GenBank/DDBJ whole genome shotgun (WGS) entry which is preliminary data.</text>
</comment>
<evidence type="ECO:0000313" key="2">
    <source>
        <dbReference type="EMBL" id="RMR60068.1"/>
    </source>
</evidence>
<organism evidence="2 3">
    <name type="scientific">Pseudomonas cichorii</name>
    <dbReference type="NCBI Taxonomy" id="36746"/>
    <lineage>
        <taxon>Bacteria</taxon>
        <taxon>Pseudomonadati</taxon>
        <taxon>Pseudomonadota</taxon>
        <taxon>Gammaproteobacteria</taxon>
        <taxon>Pseudomonadales</taxon>
        <taxon>Pseudomonadaceae</taxon>
        <taxon>Pseudomonas</taxon>
    </lineage>
</organism>
<sequence>MDKPTQDDILPPTHKTTALPGQPDISSSLKAPIVPGINTDAITCEQIHAGISIHIPYSPLMQREDLLVFHWGLHQSSTPLLHPLGSSTVVRILCITYNLIPHPQYGPVDIYYEIHRASHLIGTSPVLRVMVNKHAPLTSRQRRRKRSMKRRHPGK</sequence>
<dbReference type="GeneID" id="45541745"/>
<feature type="compositionally biased region" description="Basic residues" evidence="1">
    <location>
        <begin position="140"/>
        <end position="155"/>
    </location>
</feature>
<feature type="region of interest" description="Disordered" evidence="1">
    <location>
        <begin position="134"/>
        <end position="155"/>
    </location>
</feature>
<feature type="region of interest" description="Disordered" evidence="1">
    <location>
        <begin position="1"/>
        <end position="24"/>
    </location>
</feature>